<evidence type="ECO:0000313" key="3">
    <source>
        <dbReference type="Proteomes" id="UP000692954"/>
    </source>
</evidence>
<keyword evidence="3" id="KW-1185">Reference proteome</keyword>
<dbReference type="Proteomes" id="UP000692954">
    <property type="component" value="Unassembled WGS sequence"/>
</dbReference>
<keyword evidence="1" id="KW-0472">Membrane</keyword>
<evidence type="ECO:0000313" key="2">
    <source>
        <dbReference type="EMBL" id="CAD8078519.1"/>
    </source>
</evidence>
<keyword evidence="1" id="KW-0812">Transmembrane</keyword>
<keyword evidence="1" id="KW-1133">Transmembrane helix</keyword>
<reference evidence="2" key="1">
    <citation type="submission" date="2021-01" db="EMBL/GenBank/DDBJ databases">
        <authorList>
            <consortium name="Genoscope - CEA"/>
            <person name="William W."/>
        </authorList>
    </citation>
    <scope>NUCLEOTIDE SEQUENCE</scope>
</reference>
<feature type="transmembrane region" description="Helical" evidence="1">
    <location>
        <begin position="138"/>
        <end position="159"/>
    </location>
</feature>
<organism evidence="2 3">
    <name type="scientific">Paramecium sonneborni</name>
    <dbReference type="NCBI Taxonomy" id="65129"/>
    <lineage>
        <taxon>Eukaryota</taxon>
        <taxon>Sar</taxon>
        <taxon>Alveolata</taxon>
        <taxon>Ciliophora</taxon>
        <taxon>Intramacronucleata</taxon>
        <taxon>Oligohymenophorea</taxon>
        <taxon>Peniculida</taxon>
        <taxon>Parameciidae</taxon>
        <taxon>Paramecium</taxon>
    </lineage>
</organism>
<gene>
    <name evidence="2" type="ORF">PSON_ATCC_30995.1.T0370349</name>
</gene>
<comment type="caution">
    <text evidence="2">The sequence shown here is derived from an EMBL/GenBank/DDBJ whole genome shotgun (WGS) entry which is preliminary data.</text>
</comment>
<proteinExistence type="predicted"/>
<evidence type="ECO:0000256" key="1">
    <source>
        <dbReference type="SAM" id="Phobius"/>
    </source>
</evidence>
<name>A0A8S1MG91_9CILI</name>
<dbReference type="EMBL" id="CAJJDN010000037">
    <property type="protein sequence ID" value="CAD8078519.1"/>
    <property type="molecule type" value="Genomic_DNA"/>
</dbReference>
<dbReference type="AlphaFoldDB" id="A0A8S1MG91"/>
<sequence length="167" mass="20205">MQFRDFLQGDSPKIIKVEKRVKGPLKIEKDQNRRSLISTWKILQRFQLRLKIFMTKCLQRFSKIEKKEYSRSFWISFQRIQYGNLKQDITKSKLDGYSRTYFSACFSPDGNILASEQRYFQNLIGCQDKRSILNMHIYYIHLIQIFQSFLFLFSFDILLKEDNKKEN</sequence>
<evidence type="ECO:0008006" key="4">
    <source>
        <dbReference type="Google" id="ProtNLM"/>
    </source>
</evidence>
<protein>
    <recommendedName>
        <fullName evidence="4">Transmembrane protein</fullName>
    </recommendedName>
</protein>
<accession>A0A8S1MG91</accession>